<keyword evidence="2" id="KW-1185">Reference proteome</keyword>
<accession>A0A1Y5U041</accession>
<dbReference type="AlphaFoldDB" id="A0A1Y5U041"/>
<organism evidence="1 2">
    <name type="scientific">Oceanibacterium hippocampi</name>
    <dbReference type="NCBI Taxonomy" id="745714"/>
    <lineage>
        <taxon>Bacteria</taxon>
        <taxon>Pseudomonadati</taxon>
        <taxon>Pseudomonadota</taxon>
        <taxon>Alphaproteobacteria</taxon>
        <taxon>Sneathiellales</taxon>
        <taxon>Sneathiellaceae</taxon>
        <taxon>Oceanibacterium</taxon>
    </lineage>
</organism>
<dbReference type="RefSeq" id="WP_085885893.1">
    <property type="nucleotide sequence ID" value="NZ_FWFR01000011.1"/>
</dbReference>
<name>A0A1Y5U041_9PROT</name>
<protein>
    <submittedName>
        <fullName evidence="1">Uncharacterized protein</fullName>
    </submittedName>
</protein>
<dbReference type="Proteomes" id="UP000193200">
    <property type="component" value="Unassembled WGS sequence"/>
</dbReference>
<proteinExistence type="predicted"/>
<gene>
    <name evidence="1" type="ORF">OCH7691_04570</name>
</gene>
<sequence length="180" mass="20221">MRLFGHHLVAEVKTREDCTFVANLRHGPCNRYQRAARWEGKIMPDGRLLPKYRAMNETTRVFSESQLKKMDRADVFVIFDYGRFAKGIESGPGAAFETLADGENEANFVQNNSLSRINLPDGRVKYVLFAGGTAMRSYLLKNGLAHGELVFIEANAVDDPDGRYCYAHGEPVPTTRCNSQ</sequence>
<evidence type="ECO:0000313" key="2">
    <source>
        <dbReference type="Proteomes" id="UP000193200"/>
    </source>
</evidence>
<reference evidence="1 2" key="1">
    <citation type="submission" date="2017-03" db="EMBL/GenBank/DDBJ databases">
        <authorList>
            <person name="Afonso C.L."/>
            <person name="Miller P.J."/>
            <person name="Scott M.A."/>
            <person name="Spackman E."/>
            <person name="Goraichik I."/>
            <person name="Dimitrov K.M."/>
            <person name="Suarez D.L."/>
            <person name="Swayne D.E."/>
        </authorList>
    </citation>
    <scope>NUCLEOTIDE SEQUENCE [LARGE SCALE GENOMIC DNA]</scope>
    <source>
        <strain evidence="1 2">CECT 7691</strain>
    </source>
</reference>
<dbReference type="EMBL" id="FWFR01000011">
    <property type="protein sequence ID" value="SLN77853.1"/>
    <property type="molecule type" value="Genomic_DNA"/>
</dbReference>
<evidence type="ECO:0000313" key="1">
    <source>
        <dbReference type="EMBL" id="SLN77853.1"/>
    </source>
</evidence>
<dbReference type="InParanoid" id="A0A1Y5U041"/>